<proteinExistence type="predicted"/>
<dbReference type="RefSeq" id="WP_058462298.1">
    <property type="nucleotide sequence ID" value="NZ_CAAAHS010000010.1"/>
</dbReference>
<keyword evidence="3" id="KW-1185">Reference proteome</keyword>
<dbReference type="EMBL" id="LNKA01000001">
    <property type="protein sequence ID" value="KTC66641.1"/>
    <property type="molecule type" value="Genomic_DNA"/>
</dbReference>
<keyword evidence="1" id="KW-0732">Signal</keyword>
<dbReference type="AlphaFoldDB" id="A0A0W0R6F5"/>
<evidence type="ECO:0000313" key="3">
    <source>
        <dbReference type="Proteomes" id="UP000054859"/>
    </source>
</evidence>
<name>A0A0W0R6F5_9GAMM</name>
<dbReference type="PATRIC" id="fig|45056.6.peg.1341"/>
<feature type="signal peptide" evidence="1">
    <location>
        <begin position="1"/>
        <end position="19"/>
    </location>
</feature>
<feature type="chain" id="PRO_5006910575" description="Secreted protein" evidence="1">
    <location>
        <begin position="20"/>
        <end position="172"/>
    </location>
</feature>
<comment type="caution">
    <text evidence="2">The sequence shown here is derived from an EMBL/GenBank/DDBJ whole genome shotgun (WGS) entry which is preliminary data.</text>
</comment>
<sequence>MKSVWLGIFIMTCSPWLFADSKTNTVPCFSVKKAEIIGKEIETLLKQEYCANDKDATRNFALTAEKILPTIMNKSFLGVEPPVGWEASSEDIINNCMQNTNLCKKDDRQQFNECVKSRVPLLLVQFAPWIADNCTTLNKNIIEGWPTKKKELINSIHTANTINENNNFEKMP</sequence>
<dbReference type="OrthoDB" id="5648079at2"/>
<reference evidence="2 3" key="1">
    <citation type="submission" date="2015-11" db="EMBL/GenBank/DDBJ databases">
        <title>Identification of large and diverse effector repertoires of 38 Legionella species.</title>
        <authorList>
            <person name="Burstein D."/>
            <person name="Amaro F."/>
            <person name="Zusman T."/>
            <person name="Lifshitz Z."/>
            <person name="Cohen O."/>
            <person name="Gilbert J.A."/>
            <person name="Pupko T."/>
            <person name="Shuman H.A."/>
            <person name="Segal G."/>
        </authorList>
    </citation>
    <scope>NUCLEOTIDE SEQUENCE [LARGE SCALE GENOMIC DNA]</scope>
    <source>
        <strain evidence="2 3">1762-AUS-E</strain>
    </source>
</reference>
<protein>
    <recommendedName>
        <fullName evidence="4">Secreted protein</fullName>
    </recommendedName>
</protein>
<evidence type="ECO:0000256" key="1">
    <source>
        <dbReference type="SAM" id="SignalP"/>
    </source>
</evidence>
<dbReference type="STRING" id="45056.Lade_1299"/>
<gene>
    <name evidence="2" type="ORF">Lade_1299</name>
</gene>
<evidence type="ECO:0008006" key="4">
    <source>
        <dbReference type="Google" id="ProtNLM"/>
    </source>
</evidence>
<organism evidence="2 3">
    <name type="scientific">Legionella adelaidensis</name>
    <dbReference type="NCBI Taxonomy" id="45056"/>
    <lineage>
        <taxon>Bacteria</taxon>
        <taxon>Pseudomonadati</taxon>
        <taxon>Pseudomonadota</taxon>
        <taxon>Gammaproteobacteria</taxon>
        <taxon>Legionellales</taxon>
        <taxon>Legionellaceae</taxon>
        <taxon>Legionella</taxon>
    </lineage>
</organism>
<dbReference type="Proteomes" id="UP000054859">
    <property type="component" value="Unassembled WGS sequence"/>
</dbReference>
<evidence type="ECO:0000313" key="2">
    <source>
        <dbReference type="EMBL" id="KTC66641.1"/>
    </source>
</evidence>
<accession>A0A0W0R6F5</accession>